<dbReference type="InterPro" id="IPR036291">
    <property type="entry name" value="NAD(P)-bd_dom_sf"/>
</dbReference>
<dbReference type="Pfam" id="PF13561">
    <property type="entry name" value="adh_short_C2"/>
    <property type="match status" value="1"/>
</dbReference>
<name>A0ABP9V4S4_9DEIO</name>
<dbReference type="Proteomes" id="UP001458946">
    <property type="component" value="Unassembled WGS sequence"/>
</dbReference>
<dbReference type="RefSeq" id="WP_353540290.1">
    <property type="nucleotide sequence ID" value="NZ_BAABRN010000001.1"/>
</dbReference>
<dbReference type="Gene3D" id="3.40.50.720">
    <property type="entry name" value="NAD(P)-binding Rossmann-like Domain"/>
    <property type="match status" value="1"/>
</dbReference>
<dbReference type="PRINTS" id="PR00080">
    <property type="entry name" value="SDRFAMILY"/>
</dbReference>
<evidence type="ECO:0000313" key="3">
    <source>
        <dbReference type="EMBL" id="GAA5500295.1"/>
    </source>
</evidence>
<proteinExistence type="inferred from homology"/>
<dbReference type="InterPro" id="IPR002347">
    <property type="entry name" value="SDR_fam"/>
</dbReference>
<protein>
    <submittedName>
        <fullName evidence="3">3-oxoacyl-[acyl-carrier-protein] reductase FabG</fullName>
    </submittedName>
</protein>
<gene>
    <name evidence="3" type="primary">fabG_1</name>
    <name evidence="3" type="ORF">Dxin01_00015</name>
</gene>
<keyword evidence="2" id="KW-0560">Oxidoreductase</keyword>
<dbReference type="SUPFAM" id="SSF51735">
    <property type="entry name" value="NAD(P)-binding Rossmann-fold domains"/>
    <property type="match status" value="1"/>
</dbReference>
<reference evidence="3 4" key="1">
    <citation type="submission" date="2024-02" db="EMBL/GenBank/DDBJ databases">
        <title>Deinococcus xinjiangensis NBRC 107630.</title>
        <authorList>
            <person name="Ichikawa N."/>
            <person name="Katano-Makiyama Y."/>
            <person name="Hidaka K."/>
        </authorList>
    </citation>
    <scope>NUCLEOTIDE SEQUENCE [LARGE SCALE GENOMIC DNA]</scope>
    <source>
        <strain evidence="3 4">NBRC 107630</strain>
    </source>
</reference>
<evidence type="ECO:0000256" key="2">
    <source>
        <dbReference type="ARBA" id="ARBA00023002"/>
    </source>
</evidence>
<dbReference type="PANTHER" id="PTHR43669">
    <property type="entry name" value="5-KETO-D-GLUCONATE 5-REDUCTASE"/>
    <property type="match status" value="1"/>
</dbReference>
<keyword evidence="4" id="KW-1185">Reference proteome</keyword>
<comment type="caution">
    <text evidence="3">The sequence shown here is derived from an EMBL/GenBank/DDBJ whole genome shotgun (WGS) entry which is preliminary data.</text>
</comment>
<organism evidence="3 4">
    <name type="scientific">Deinococcus xinjiangensis</name>
    <dbReference type="NCBI Taxonomy" id="457454"/>
    <lineage>
        <taxon>Bacteria</taxon>
        <taxon>Thermotogati</taxon>
        <taxon>Deinococcota</taxon>
        <taxon>Deinococci</taxon>
        <taxon>Deinococcales</taxon>
        <taxon>Deinococcaceae</taxon>
        <taxon>Deinococcus</taxon>
    </lineage>
</organism>
<dbReference type="PRINTS" id="PR00081">
    <property type="entry name" value="GDHRDH"/>
</dbReference>
<evidence type="ECO:0000256" key="1">
    <source>
        <dbReference type="ARBA" id="ARBA00006484"/>
    </source>
</evidence>
<sequence>MTNQQQPPQRFAGRVVLVTGAGGGIGQAVAERFATEGAKVAVNDIKAEMVETVVQRIKGAGGAALAVPADVSSAQQVEQMFERVEAELGYVDVLYNNAGLIDTARHFLEADAAWWDKIMAVNLRSVFLCSQRAAKVMARRRRGVIISTSSGGATRAHRGNVAYDATKGGIEAMTRAMALDLAPYGIRVNGVVPGFINTYGLTEADLRVREKTVPLGRYGVAEDMTGAALFLASDDAAYITGQFISVDGGVLVQQRSANVDTFPVEGFPVVEADLL</sequence>
<comment type="similarity">
    <text evidence="1">Belongs to the short-chain dehydrogenases/reductases (SDR) family.</text>
</comment>
<evidence type="ECO:0000313" key="4">
    <source>
        <dbReference type="Proteomes" id="UP001458946"/>
    </source>
</evidence>
<dbReference type="EMBL" id="BAABRN010000001">
    <property type="protein sequence ID" value="GAA5500295.1"/>
    <property type="molecule type" value="Genomic_DNA"/>
</dbReference>
<dbReference type="NCBIfam" id="NF005559">
    <property type="entry name" value="PRK07231.1"/>
    <property type="match status" value="1"/>
</dbReference>
<dbReference type="PANTHER" id="PTHR43669:SF8">
    <property type="entry name" value="SHORT-CHAIN TYPE DEHYDROGENASE_REDUCTASE-RELATED"/>
    <property type="match status" value="1"/>
</dbReference>
<accession>A0ABP9V4S4</accession>